<protein>
    <submittedName>
        <fullName evidence="1">Kynurenine formamidase</fullName>
        <ecNumber evidence="1">3.5.1.9</ecNumber>
    </submittedName>
</protein>
<organism evidence="1 2">
    <name type="scientific">Meiothermus luteus</name>
    <dbReference type="NCBI Taxonomy" id="2026184"/>
    <lineage>
        <taxon>Bacteria</taxon>
        <taxon>Thermotogati</taxon>
        <taxon>Deinococcota</taxon>
        <taxon>Deinococci</taxon>
        <taxon>Thermales</taxon>
        <taxon>Thermaceae</taxon>
        <taxon>Meiothermus</taxon>
    </lineage>
</organism>
<dbReference type="SUPFAM" id="SSF102198">
    <property type="entry name" value="Putative cyclase"/>
    <property type="match status" value="1"/>
</dbReference>
<dbReference type="EMBL" id="QWKZ01000159">
    <property type="protein sequence ID" value="RIH81475.1"/>
    <property type="molecule type" value="Genomic_DNA"/>
</dbReference>
<dbReference type="GO" id="GO:0019441">
    <property type="term" value="P:L-tryptophan catabolic process to kynurenine"/>
    <property type="evidence" value="ECO:0007669"/>
    <property type="project" value="InterPro"/>
</dbReference>
<name>A0A399EAZ0_9DEIN</name>
<dbReference type="AlphaFoldDB" id="A0A399EAZ0"/>
<dbReference type="GO" id="GO:0004061">
    <property type="term" value="F:arylformamidase activity"/>
    <property type="evidence" value="ECO:0007669"/>
    <property type="project" value="UniProtKB-EC"/>
</dbReference>
<dbReference type="PANTHER" id="PTHR31118:SF12">
    <property type="entry name" value="CYCLASE-LIKE PROTEIN 2"/>
    <property type="match status" value="1"/>
</dbReference>
<evidence type="ECO:0000313" key="1">
    <source>
        <dbReference type="EMBL" id="RIH81475.1"/>
    </source>
</evidence>
<dbReference type="Pfam" id="PF04199">
    <property type="entry name" value="Cyclase"/>
    <property type="match status" value="1"/>
</dbReference>
<dbReference type="PANTHER" id="PTHR31118">
    <property type="entry name" value="CYCLASE-LIKE PROTEIN 2"/>
    <property type="match status" value="1"/>
</dbReference>
<dbReference type="OrthoDB" id="9796085at2"/>
<accession>A0A399EAZ0</accession>
<dbReference type="Proteomes" id="UP000265800">
    <property type="component" value="Unassembled WGS sequence"/>
</dbReference>
<keyword evidence="2" id="KW-1185">Reference proteome</keyword>
<keyword evidence="1" id="KW-0378">Hydrolase</keyword>
<reference evidence="1 2" key="1">
    <citation type="submission" date="2018-08" db="EMBL/GenBank/DDBJ databases">
        <title>Meiothermus luteus KCTC 52599 genome sequencing project.</title>
        <authorList>
            <person name="Da Costa M.S."/>
            <person name="Albuquerque L."/>
            <person name="Raposo P."/>
            <person name="Froufe H.J.C."/>
            <person name="Barroso C.S."/>
            <person name="Egas C."/>
        </authorList>
    </citation>
    <scope>NUCLEOTIDE SEQUENCE [LARGE SCALE GENOMIC DNA]</scope>
    <source>
        <strain evidence="1 2">KCTC 52599</strain>
    </source>
</reference>
<sequence>MPRFIDLSAPIQATPPEMPPFQRISIEFSDHKAGLEEVRALFGLGPEHLRRGEAWAVETITHLGTHSSTHVDAPYHYNSVIGGRPAPRIHELPLEWFFAPGVVLEFRHKADGEAITQAEVEAELARIGHVLRPLDIVLMRTGRDAFYGAPDYWTKGPGVSVEATRWLFDQGVRVMGIDAWGWDRPLHLQAQEALEQNRPGIFWAAHQADLPYAQLERLCNLGALPSTGFRVACFPLRIVGASAAPARVVAILE</sequence>
<evidence type="ECO:0000313" key="2">
    <source>
        <dbReference type="Proteomes" id="UP000265800"/>
    </source>
</evidence>
<dbReference type="InterPro" id="IPR007325">
    <property type="entry name" value="KFase/CYL"/>
</dbReference>
<dbReference type="InterPro" id="IPR037175">
    <property type="entry name" value="KFase_sf"/>
</dbReference>
<gene>
    <name evidence="1" type="primary">kynB_3</name>
    <name evidence="1" type="ORF">Mlute_02793</name>
</gene>
<comment type="caution">
    <text evidence="1">The sequence shown here is derived from an EMBL/GenBank/DDBJ whole genome shotgun (WGS) entry which is preliminary data.</text>
</comment>
<proteinExistence type="predicted"/>
<dbReference type="RefSeq" id="WP_119361262.1">
    <property type="nucleotide sequence ID" value="NZ_QWKZ01000159.1"/>
</dbReference>
<dbReference type="Gene3D" id="3.50.30.50">
    <property type="entry name" value="Putative cyclase"/>
    <property type="match status" value="1"/>
</dbReference>
<dbReference type="EC" id="3.5.1.9" evidence="1"/>